<sequence length="495" mass="56544">MNQEQRPFIIHSDGTIFVERRHPDIVHLCRELRALAYQVKETEQLLMFRLSIDPARVRHAVEERTAEAWIHWLRQHSKLPVPSQIAQRIKEGFASAPSQPLPEPKEFLDINLESSSRFAELRDYQRQAVESYLGLARQAGGGIILLPCGAGKTVVGLGVMAKLQTETLILAPNATSVKQWERELLNKTTLRATEVGTYTADRKQIRPVTVTTYQMLTHRDTQEDTYPHLQALCQRNWGLVIYDEVHMLPAPVFRLTAELHAARRLGLTATLIREDGKQNEVFSLIGPLAYQCSWKDLERQGWIREAVCREMRIPMPSDAERAYRIADKKQQVRIAAENPAKLEAIAHLLALHEGEQILIIGHYLRQLEEIARRFGFPLITGRMPQALREEWYEKFRSREIPVLVVSKVANLAVDLPSASVGIQVSGTYGSRQEEAQRLGRVLRSSSPGGKAYFYQLVTENTVEEEYAWRRQCFLAEQGYRYELVELEGWMNGTGA</sequence>
<dbReference type="EC" id="5.6.2.4" evidence="8"/>
<feature type="domain" description="Helicase ATP-binding" evidence="10">
    <location>
        <begin position="133"/>
        <end position="289"/>
    </location>
</feature>
<dbReference type="InterPro" id="IPR032438">
    <property type="entry name" value="ERCC3_RAD25_C"/>
</dbReference>
<keyword evidence="3" id="KW-0378">Hydrolase</keyword>
<dbReference type="AlphaFoldDB" id="A0AA45WMF6"/>
<keyword evidence="6" id="KW-0413">Isomerase</keyword>
<organism evidence="12 13">
    <name type="scientific">Laceyella tengchongensis</name>
    <dbReference type="NCBI Taxonomy" id="574699"/>
    <lineage>
        <taxon>Bacteria</taxon>
        <taxon>Bacillati</taxon>
        <taxon>Bacillota</taxon>
        <taxon>Bacilli</taxon>
        <taxon>Bacillales</taxon>
        <taxon>Thermoactinomycetaceae</taxon>
        <taxon>Laceyella</taxon>
    </lineage>
</organism>
<evidence type="ECO:0000313" key="12">
    <source>
        <dbReference type="EMBL" id="SMP14235.1"/>
    </source>
</evidence>
<dbReference type="CDD" id="cd18789">
    <property type="entry name" value="SF2_C_XPB"/>
    <property type="match status" value="1"/>
</dbReference>
<evidence type="ECO:0000256" key="3">
    <source>
        <dbReference type="ARBA" id="ARBA00022801"/>
    </source>
</evidence>
<accession>A0AA45WMF6</accession>
<keyword evidence="2" id="KW-0547">Nucleotide-binding</keyword>
<keyword evidence="5" id="KW-0067">ATP-binding</keyword>
<evidence type="ECO:0000256" key="7">
    <source>
        <dbReference type="ARBA" id="ARBA00034617"/>
    </source>
</evidence>
<keyword evidence="4 12" id="KW-0347">Helicase</keyword>
<dbReference type="PANTHER" id="PTHR11274">
    <property type="entry name" value="RAD25/XP-B DNA REPAIR HELICASE"/>
    <property type="match status" value="1"/>
</dbReference>
<comment type="caution">
    <text evidence="12">The sequence shown here is derived from an EMBL/GenBank/DDBJ whole genome shotgun (WGS) entry which is preliminary data.</text>
</comment>
<comment type="similarity">
    <text evidence="1">Belongs to the helicase family. RAD25/XPB subfamily.</text>
</comment>
<dbReference type="PROSITE" id="PS51194">
    <property type="entry name" value="HELICASE_CTER"/>
    <property type="match status" value="1"/>
</dbReference>
<keyword evidence="13" id="KW-1185">Reference proteome</keyword>
<dbReference type="InterPro" id="IPR050615">
    <property type="entry name" value="ATP-dep_DNA_Helicase"/>
</dbReference>
<evidence type="ECO:0000256" key="5">
    <source>
        <dbReference type="ARBA" id="ARBA00022840"/>
    </source>
</evidence>
<proteinExistence type="inferred from homology"/>
<evidence type="ECO:0000256" key="9">
    <source>
        <dbReference type="ARBA" id="ARBA00048988"/>
    </source>
</evidence>
<protein>
    <recommendedName>
        <fullName evidence="8">DNA 3'-5' helicase</fullName>
        <ecNumber evidence="8">5.6.2.4</ecNumber>
    </recommendedName>
</protein>
<dbReference type="EMBL" id="FXTU01000002">
    <property type="protein sequence ID" value="SMP14235.1"/>
    <property type="molecule type" value="Genomic_DNA"/>
</dbReference>
<feature type="domain" description="Helicase C-terminal" evidence="11">
    <location>
        <begin position="343"/>
        <end position="494"/>
    </location>
</feature>
<dbReference type="GO" id="GO:0005524">
    <property type="term" value="F:ATP binding"/>
    <property type="evidence" value="ECO:0007669"/>
    <property type="project" value="UniProtKB-KW"/>
</dbReference>
<dbReference type="GO" id="GO:0003677">
    <property type="term" value="F:DNA binding"/>
    <property type="evidence" value="ECO:0007669"/>
    <property type="project" value="InterPro"/>
</dbReference>
<dbReference type="InterPro" id="IPR014001">
    <property type="entry name" value="Helicase_ATP-bd"/>
</dbReference>
<dbReference type="GO" id="GO:0043138">
    <property type="term" value="F:3'-5' DNA helicase activity"/>
    <property type="evidence" value="ECO:0007669"/>
    <property type="project" value="UniProtKB-EC"/>
</dbReference>
<dbReference type="SUPFAM" id="SSF52540">
    <property type="entry name" value="P-loop containing nucleoside triphosphate hydrolases"/>
    <property type="match status" value="1"/>
</dbReference>
<dbReference type="Pfam" id="PF04851">
    <property type="entry name" value="ResIII"/>
    <property type="match status" value="1"/>
</dbReference>
<evidence type="ECO:0000256" key="2">
    <source>
        <dbReference type="ARBA" id="ARBA00022741"/>
    </source>
</evidence>
<dbReference type="InterPro" id="IPR001650">
    <property type="entry name" value="Helicase_C-like"/>
</dbReference>
<dbReference type="Gene3D" id="3.40.50.300">
    <property type="entry name" value="P-loop containing nucleotide triphosphate hydrolases"/>
    <property type="match status" value="2"/>
</dbReference>
<dbReference type="Proteomes" id="UP001157946">
    <property type="component" value="Unassembled WGS sequence"/>
</dbReference>
<dbReference type="PANTHER" id="PTHR11274:SF0">
    <property type="entry name" value="GENERAL TRANSCRIPTION AND DNA REPAIR FACTOR IIH HELICASE SUBUNIT XPB"/>
    <property type="match status" value="1"/>
</dbReference>
<evidence type="ECO:0000256" key="4">
    <source>
        <dbReference type="ARBA" id="ARBA00022806"/>
    </source>
</evidence>
<reference evidence="12" key="1">
    <citation type="submission" date="2017-05" db="EMBL/GenBank/DDBJ databases">
        <authorList>
            <person name="Varghese N."/>
            <person name="Submissions S."/>
        </authorList>
    </citation>
    <scope>NUCLEOTIDE SEQUENCE</scope>
    <source>
        <strain evidence="12">DSM 45262</strain>
    </source>
</reference>
<dbReference type="SMART" id="SM00487">
    <property type="entry name" value="DEXDc"/>
    <property type="match status" value="1"/>
</dbReference>
<dbReference type="RefSeq" id="WP_102993123.1">
    <property type="nucleotide sequence ID" value="NZ_FXTU01000002.1"/>
</dbReference>
<evidence type="ECO:0000256" key="6">
    <source>
        <dbReference type="ARBA" id="ARBA00023235"/>
    </source>
</evidence>
<evidence type="ECO:0000256" key="8">
    <source>
        <dbReference type="ARBA" id="ARBA00034808"/>
    </source>
</evidence>
<comment type="catalytic activity">
    <reaction evidence="7">
        <text>Couples ATP hydrolysis with the unwinding of duplex DNA by translocating in the 3'-5' direction.</text>
        <dbReference type="EC" id="5.6.2.4"/>
    </reaction>
</comment>
<evidence type="ECO:0000259" key="10">
    <source>
        <dbReference type="PROSITE" id="PS51192"/>
    </source>
</evidence>
<comment type="catalytic activity">
    <reaction evidence="9">
        <text>ATP + H2O = ADP + phosphate + H(+)</text>
        <dbReference type="Rhea" id="RHEA:13065"/>
        <dbReference type="ChEBI" id="CHEBI:15377"/>
        <dbReference type="ChEBI" id="CHEBI:15378"/>
        <dbReference type="ChEBI" id="CHEBI:30616"/>
        <dbReference type="ChEBI" id="CHEBI:43474"/>
        <dbReference type="ChEBI" id="CHEBI:456216"/>
        <dbReference type="EC" id="5.6.2.4"/>
    </reaction>
</comment>
<gene>
    <name evidence="12" type="ORF">SAMN06265361_102561</name>
</gene>
<evidence type="ECO:0000259" key="11">
    <source>
        <dbReference type="PROSITE" id="PS51194"/>
    </source>
</evidence>
<dbReference type="PROSITE" id="PS51192">
    <property type="entry name" value="HELICASE_ATP_BIND_1"/>
    <property type="match status" value="1"/>
</dbReference>
<name>A0AA45WMF6_9BACL</name>
<dbReference type="Pfam" id="PF16203">
    <property type="entry name" value="ERCC3_RAD25_C"/>
    <property type="match status" value="1"/>
</dbReference>
<dbReference type="SMART" id="SM00490">
    <property type="entry name" value="HELICc"/>
    <property type="match status" value="1"/>
</dbReference>
<dbReference type="GO" id="GO:0016787">
    <property type="term" value="F:hydrolase activity"/>
    <property type="evidence" value="ECO:0007669"/>
    <property type="project" value="UniProtKB-KW"/>
</dbReference>
<dbReference type="InterPro" id="IPR027417">
    <property type="entry name" value="P-loop_NTPase"/>
</dbReference>
<dbReference type="InterPro" id="IPR006935">
    <property type="entry name" value="Helicase/UvrB_N"/>
</dbReference>
<evidence type="ECO:0000256" key="1">
    <source>
        <dbReference type="ARBA" id="ARBA00006637"/>
    </source>
</evidence>
<evidence type="ECO:0000313" key="13">
    <source>
        <dbReference type="Proteomes" id="UP001157946"/>
    </source>
</evidence>